<dbReference type="InterPro" id="IPR001750">
    <property type="entry name" value="ND/Mrp_TM"/>
</dbReference>
<evidence type="ECO:0000256" key="6">
    <source>
        <dbReference type="ARBA" id="ARBA00023136"/>
    </source>
</evidence>
<gene>
    <name evidence="10" type="ORF">PH603_01845</name>
</gene>
<organism evidence="10 11">
    <name type="scientific">Gimibacter soli</name>
    <dbReference type="NCBI Taxonomy" id="3024400"/>
    <lineage>
        <taxon>Bacteria</taxon>
        <taxon>Pseudomonadati</taxon>
        <taxon>Pseudomonadota</taxon>
        <taxon>Alphaproteobacteria</taxon>
        <taxon>Kordiimonadales</taxon>
        <taxon>Temperatibacteraceae</taxon>
        <taxon>Gimibacter</taxon>
    </lineage>
</organism>
<comment type="subcellular location">
    <subcellularLocation>
        <location evidence="1">Cell membrane</location>
        <topology evidence="1">Multi-pass membrane protein</topology>
    </subcellularLocation>
    <subcellularLocation>
        <location evidence="7">Membrane</location>
        <topology evidence="7">Multi-pass membrane protein</topology>
    </subcellularLocation>
</comment>
<feature type="transmembrane region" description="Helical" evidence="8">
    <location>
        <begin position="30"/>
        <end position="52"/>
    </location>
</feature>
<evidence type="ECO:0000313" key="10">
    <source>
        <dbReference type="EMBL" id="WCL54498.1"/>
    </source>
</evidence>
<feature type="transmembrane region" description="Helical" evidence="8">
    <location>
        <begin position="415"/>
        <end position="434"/>
    </location>
</feature>
<dbReference type="EMBL" id="CP116805">
    <property type="protein sequence ID" value="WCL54498.1"/>
    <property type="molecule type" value="Genomic_DNA"/>
</dbReference>
<feature type="transmembrane region" description="Helical" evidence="8">
    <location>
        <begin position="456"/>
        <end position="477"/>
    </location>
</feature>
<feature type="transmembrane region" description="Helical" evidence="8">
    <location>
        <begin position="300"/>
        <end position="319"/>
    </location>
</feature>
<feature type="transmembrane region" description="Helical" evidence="8">
    <location>
        <begin position="188"/>
        <end position="209"/>
    </location>
</feature>
<evidence type="ECO:0000256" key="8">
    <source>
        <dbReference type="SAM" id="Phobius"/>
    </source>
</evidence>
<feature type="transmembrane region" description="Helical" evidence="8">
    <location>
        <begin position="244"/>
        <end position="262"/>
    </location>
</feature>
<dbReference type="AlphaFoldDB" id="A0AAE9XVD3"/>
<dbReference type="KEGG" id="gso:PH603_01845"/>
<evidence type="ECO:0000259" key="9">
    <source>
        <dbReference type="Pfam" id="PF00361"/>
    </source>
</evidence>
<feature type="transmembrane region" description="Helical" evidence="8">
    <location>
        <begin position="221"/>
        <end position="238"/>
    </location>
</feature>
<protein>
    <submittedName>
        <fullName evidence="10">Na(+)/H(+) antiporter subunit D</fullName>
    </submittedName>
</protein>
<evidence type="ECO:0000256" key="1">
    <source>
        <dbReference type="ARBA" id="ARBA00004651"/>
    </source>
</evidence>
<dbReference type="GO" id="GO:0016491">
    <property type="term" value="F:oxidoreductase activity"/>
    <property type="evidence" value="ECO:0007669"/>
    <property type="project" value="UniProtKB-KW"/>
</dbReference>
<keyword evidence="3 7" id="KW-0812">Transmembrane</keyword>
<feature type="transmembrane region" description="Helical" evidence="8">
    <location>
        <begin position="541"/>
        <end position="564"/>
    </location>
</feature>
<feature type="transmembrane region" description="Helical" evidence="8">
    <location>
        <begin position="498"/>
        <end position="521"/>
    </location>
</feature>
<dbReference type="PANTHER" id="PTHR42682:SF4">
    <property type="entry name" value="NADH-UBIQUINONE_PLASTOQUINONE"/>
    <property type="match status" value="1"/>
</dbReference>
<keyword evidence="11" id="KW-1185">Reference proteome</keyword>
<evidence type="ECO:0000256" key="5">
    <source>
        <dbReference type="ARBA" id="ARBA00023002"/>
    </source>
</evidence>
<dbReference type="GO" id="GO:0005886">
    <property type="term" value="C:plasma membrane"/>
    <property type="evidence" value="ECO:0007669"/>
    <property type="project" value="UniProtKB-SubCell"/>
</dbReference>
<feature type="transmembrane region" description="Helical" evidence="8">
    <location>
        <begin position="6"/>
        <end position="23"/>
    </location>
</feature>
<keyword evidence="2" id="KW-1003">Cell membrane</keyword>
<evidence type="ECO:0000256" key="4">
    <source>
        <dbReference type="ARBA" id="ARBA00022989"/>
    </source>
</evidence>
<keyword evidence="5" id="KW-0560">Oxidoreductase</keyword>
<feature type="domain" description="NADH:quinone oxidoreductase/Mrp antiporter transmembrane" evidence="9">
    <location>
        <begin position="113"/>
        <end position="376"/>
    </location>
</feature>
<evidence type="ECO:0000313" key="11">
    <source>
        <dbReference type="Proteomes" id="UP001217500"/>
    </source>
</evidence>
<dbReference type="Proteomes" id="UP001217500">
    <property type="component" value="Chromosome"/>
</dbReference>
<feature type="transmembrane region" description="Helical" evidence="8">
    <location>
        <begin position="331"/>
        <end position="355"/>
    </location>
</feature>
<proteinExistence type="predicted"/>
<dbReference type="Pfam" id="PF00361">
    <property type="entry name" value="Proton_antipo_M"/>
    <property type="match status" value="1"/>
</dbReference>
<evidence type="ECO:0000256" key="3">
    <source>
        <dbReference type="ARBA" id="ARBA00022692"/>
    </source>
</evidence>
<name>A0AAE9XVD3_9PROT</name>
<dbReference type="RefSeq" id="WP_289504217.1">
    <property type="nucleotide sequence ID" value="NZ_CP116805.1"/>
</dbReference>
<feature type="transmembrane region" description="Helical" evidence="8">
    <location>
        <begin position="96"/>
        <end position="114"/>
    </location>
</feature>
<feature type="transmembrane region" description="Helical" evidence="8">
    <location>
        <begin position="269"/>
        <end position="288"/>
    </location>
</feature>
<dbReference type="InterPro" id="IPR052175">
    <property type="entry name" value="ComplexI-like_HydComp"/>
</dbReference>
<accession>A0AAE9XVD3</accession>
<evidence type="ECO:0000256" key="7">
    <source>
        <dbReference type="RuleBase" id="RU000320"/>
    </source>
</evidence>
<keyword evidence="6 8" id="KW-0472">Membrane</keyword>
<sequence>MTADLLAYPPLLLLIGAAVIALAPRPVGVAAIFLAPLAALWAVWTAPEGVMLSAPYLDLTLEVMEVSPVRRLFAIVFTLMTLVGGLFAFRQAARTELAAAFAYAGSALGICFAGDLLTLFLFWEMLAIFSTIVIWSGGTEKSRAAGQRYAVLHLLGGLVLMAGILGLWSNTGSLDIRVLTDQLGTLSGWLVLGGVLINVAAPPLSAWLADAYPEASATGTVFLSAYTTKAAVLVLILLFPGATILIGVGLYMVFYGIIYALLENDARRILAYSIVNQVGFMVTAVGIGTEVALNGAAAHAFAHIIYKALLLMSAGVVLYRTGRSKCTDLGGLFQTMPVTAICGIIGALAISSFPFTSGFTTKTMISEAAHMEGLVAVYFLLAAASAGVFLHAGIKFPWFVFFQKDSGLRPKDAPWNMAAAMIFFAVLCVFFGLYPDPLYALLPYPVEFEAYKAAKLVFYFQLLLFSGLAFFLLLPWMKRTETVSLDTDWLYRVALHGLARRVMAGVAGAASAVATSASGVARQVMAVAERVASGSGALARSWSVAGSALIVSAMLSLYILAYYLTA</sequence>
<evidence type="ECO:0000256" key="2">
    <source>
        <dbReference type="ARBA" id="ARBA00022475"/>
    </source>
</evidence>
<reference evidence="10" key="1">
    <citation type="submission" date="2023-01" db="EMBL/GenBank/DDBJ databases">
        <title>The genome sequence of Kordiimonadaceae bacterium 6D33.</title>
        <authorList>
            <person name="Liu Y."/>
        </authorList>
    </citation>
    <scope>NUCLEOTIDE SEQUENCE</scope>
    <source>
        <strain evidence="10">6D33</strain>
    </source>
</reference>
<feature type="transmembrane region" description="Helical" evidence="8">
    <location>
        <begin position="72"/>
        <end position="89"/>
    </location>
</feature>
<dbReference type="PANTHER" id="PTHR42682">
    <property type="entry name" value="HYDROGENASE-4 COMPONENT F"/>
    <property type="match status" value="1"/>
</dbReference>
<feature type="transmembrane region" description="Helical" evidence="8">
    <location>
        <begin position="120"/>
        <end position="137"/>
    </location>
</feature>
<feature type="transmembrane region" description="Helical" evidence="8">
    <location>
        <begin position="375"/>
        <end position="394"/>
    </location>
</feature>
<keyword evidence="4 8" id="KW-1133">Transmembrane helix</keyword>
<dbReference type="NCBIfam" id="NF009310">
    <property type="entry name" value="PRK12668.1"/>
    <property type="match status" value="1"/>
</dbReference>
<feature type="transmembrane region" description="Helical" evidence="8">
    <location>
        <begin position="149"/>
        <end position="168"/>
    </location>
</feature>